<keyword evidence="5" id="KW-0862">Zinc</keyword>
<dbReference type="Proteomes" id="UP001279642">
    <property type="component" value="Unassembled WGS sequence"/>
</dbReference>
<keyword evidence="9" id="KW-1185">Reference proteome</keyword>
<evidence type="ECO:0000256" key="2">
    <source>
        <dbReference type="ARBA" id="ARBA00022448"/>
    </source>
</evidence>
<evidence type="ECO:0000259" key="7">
    <source>
        <dbReference type="PROSITE" id="PS50893"/>
    </source>
</evidence>
<dbReference type="SUPFAM" id="SSF52540">
    <property type="entry name" value="P-loop containing nucleoside triphosphate hydrolases"/>
    <property type="match status" value="1"/>
</dbReference>
<name>A0ABU5EAQ1_9PROT</name>
<evidence type="ECO:0000256" key="1">
    <source>
        <dbReference type="ARBA" id="ARBA00005417"/>
    </source>
</evidence>
<keyword evidence="5" id="KW-0864">Zinc transport</keyword>
<dbReference type="PROSITE" id="PS50893">
    <property type="entry name" value="ABC_TRANSPORTER_2"/>
    <property type="match status" value="1"/>
</dbReference>
<gene>
    <name evidence="8" type="ORF">SMD27_11330</name>
</gene>
<dbReference type="PANTHER" id="PTHR42734:SF5">
    <property type="entry name" value="IRON TRANSPORT SYSTEM ATP-BINDING PROTEIN HI_0361-RELATED"/>
    <property type="match status" value="1"/>
</dbReference>
<keyword evidence="2" id="KW-0813">Transport</keyword>
<protein>
    <submittedName>
        <fullName evidence="8">ABC transporter ATP-binding protein</fullName>
    </submittedName>
</protein>
<organism evidence="8 9">
    <name type="scientific">Dongia soli</name>
    <dbReference type="NCBI Taxonomy" id="600628"/>
    <lineage>
        <taxon>Bacteria</taxon>
        <taxon>Pseudomonadati</taxon>
        <taxon>Pseudomonadota</taxon>
        <taxon>Alphaproteobacteria</taxon>
        <taxon>Rhodospirillales</taxon>
        <taxon>Dongiaceae</taxon>
        <taxon>Dongia</taxon>
    </lineage>
</organism>
<dbReference type="InterPro" id="IPR003439">
    <property type="entry name" value="ABC_transporter-like_ATP-bd"/>
</dbReference>
<evidence type="ECO:0000256" key="4">
    <source>
        <dbReference type="ARBA" id="ARBA00022840"/>
    </source>
</evidence>
<dbReference type="InterPro" id="IPR017871">
    <property type="entry name" value="ABC_transporter-like_CS"/>
</dbReference>
<evidence type="ECO:0000313" key="8">
    <source>
        <dbReference type="EMBL" id="MDY0883437.1"/>
    </source>
</evidence>
<evidence type="ECO:0000256" key="3">
    <source>
        <dbReference type="ARBA" id="ARBA00022741"/>
    </source>
</evidence>
<dbReference type="Gene3D" id="3.40.50.300">
    <property type="entry name" value="P-loop containing nucleotide triphosphate hydrolases"/>
    <property type="match status" value="1"/>
</dbReference>
<evidence type="ECO:0000256" key="5">
    <source>
        <dbReference type="ARBA" id="ARBA00022906"/>
    </source>
</evidence>
<comment type="similarity">
    <text evidence="1">Belongs to the ABC transporter superfamily.</text>
</comment>
<dbReference type="GO" id="GO:0005524">
    <property type="term" value="F:ATP binding"/>
    <property type="evidence" value="ECO:0007669"/>
    <property type="project" value="UniProtKB-KW"/>
</dbReference>
<dbReference type="RefSeq" id="WP_320508473.1">
    <property type="nucleotide sequence ID" value="NZ_JAXCLW010000002.1"/>
</dbReference>
<dbReference type="InterPro" id="IPR003593">
    <property type="entry name" value="AAA+_ATPase"/>
</dbReference>
<dbReference type="InterPro" id="IPR050153">
    <property type="entry name" value="Metal_Ion_Import_ABC"/>
</dbReference>
<proteinExistence type="inferred from homology"/>
<keyword evidence="4 8" id="KW-0067">ATP-binding</keyword>
<sequence>MTPDSNPAAAAVPAHAPPISAGLLTFDNLTIGYDRHPAVHHLSGSFRPGSLTAIAGPNGAGKTTLLKTVTGLLRPIHGEVRLTAISRRDIAYLPQQAEIDRSFPISVADAVAMGHWRKIGAFGGITGALMRQTRLALSAVGLQGFDKRPVGSLSVGQFQRMLFARLLLQEAKLIILDEPFAAIDAKTTNDLLGLVLRWQGEGRTVIAVLHDLEQIRGFFPETLLLAREPIGWGPTAEILTPDNLGRARAMIEAWDEQAEWCRR</sequence>
<reference evidence="8 9" key="1">
    <citation type="journal article" date="2016" name="Antonie Van Leeuwenhoek">
        <title>Dongia soli sp. nov., isolated from soil from Dokdo, Korea.</title>
        <authorList>
            <person name="Kim D.U."/>
            <person name="Lee H."/>
            <person name="Kim H."/>
            <person name="Kim S.G."/>
            <person name="Ka J.O."/>
        </authorList>
    </citation>
    <scope>NUCLEOTIDE SEQUENCE [LARGE SCALE GENOMIC DNA]</scope>
    <source>
        <strain evidence="8 9">D78</strain>
    </source>
</reference>
<dbReference type="InterPro" id="IPR027417">
    <property type="entry name" value="P-loop_NTPase"/>
</dbReference>
<keyword evidence="6" id="KW-0406">Ion transport</keyword>
<dbReference type="Pfam" id="PF00005">
    <property type="entry name" value="ABC_tran"/>
    <property type="match status" value="1"/>
</dbReference>
<keyword evidence="3" id="KW-0547">Nucleotide-binding</keyword>
<feature type="domain" description="ABC transporter" evidence="7">
    <location>
        <begin position="24"/>
        <end position="252"/>
    </location>
</feature>
<comment type="caution">
    <text evidence="8">The sequence shown here is derived from an EMBL/GenBank/DDBJ whole genome shotgun (WGS) entry which is preliminary data.</text>
</comment>
<dbReference type="CDD" id="cd03235">
    <property type="entry name" value="ABC_Metallic_Cations"/>
    <property type="match status" value="1"/>
</dbReference>
<dbReference type="EMBL" id="JAXCLW010000002">
    <property type="protein sequence ID" value="MDY0883437.1"/>
    <property type="molecule type" value="Genomic_DNA"/>
</dbReference>
<accession>A0ABU5EAQ1</accession>
<evidence type="ECO:0000313" key="9">
    <source>
        <dbReference type="Proteomes" id="UP001279642"/>
    </source>
</evidence>
<dbReference type="PROSITE" id="PS00211">
    <property type="entry name" value="ABC_TRANSPORTER_1"/>
    <property type="match status" value="1"/>
</dbReference>
<evidence type="ECO:0000256" key="6">
    <source>
        <dbReference type="ARBA" id="ARBA00023065"/>
    </source>
</evidence>
<dbReference type="PANTHER" id="PTHR42734">
    <property type="entry name" value="METAL TRANSPORT SYSTEM ATP-BINDING PROTEIN TM_0124-RELATED"/>
    <property type="match status" value="1"/>
</dbReference>
<dbReference type="SMART" id="SM00382">
    <property type="entry name" value="AAA"/>
    <property type="match status" value="1"/>
</dbReference>